<accession>A0ABR3EUP6</accession>
<dbReference type="Proteomes" id="UP001465976">
    <property type="component" value="Unassembled WGS sequence"/>
</dbReference>
<name>A0ABR3EUP6_9AGAR</name>
<protein>
    <submittedName>
        <fullName evidence="2">Uncharacterized protein</fullName>
    </submittedName>
</protein>
<feature type="compositionally biased region" description="Polar residues" evidence="1">
    <location>
        <begin position="1"/>
        <end position="11"/>
    </location>
</feature>
<organism evidence="2 3">
    <name type="scientific">Marasmius crinis-equi</name>
    <dbReference type="NCBI Taxonomy" id="585013"/>
    <lineage>
        <taxon>Eukaryota</taxon>
        <taxon>Fungi</taxon>
        <taxon>Dikarya</taxon>
        <taxon>Basidiomycota</taxon>
        <taxon>Agaricomycotina</taxon>
        <taxon>Agaricomycetes</taxon>
        <taxon>Agaricomycetidae</taxon>
        <taxon>Agaricales</taxon>
        <taxon>Marasmiineae</taxon>
        <taxon>Marasmiaceae</taxon>
        <taxon>Marasmius</taxon>
    </lineage>
</organism>
<reference evidence="2 3" key="1">
    <citation type="submission" date="2024-02" db="EMBL/GenBank/DDBJ databases">
        <title>A draft genome for the cacao thread blight pathogen Marasmius crinis-equi.</title>
        <authorList>
            <person name="Cohen S.P."/>
            <person name="Baruah I.K."/>
            <person name="Amoako-Attah I."/>
            <person name="Bukari Y."/>
            <person name="Meinhardt L.W."/>
            <person name="Bailey B.A."/>
        </authorList>
    </citation>
    <scope>NUCLEOTIDE SEQUENCE [LARGE SCALE GENOMIC DNA]</scope>
    <source>
        <strain evidence="2 3">GH-76</strain>
    </source>
</reference>
<comment type="caution">
    <text evidence="2">The sequence shown here is derived from an EMBL/GenBank/DDBJ whole genome shotgun (WGS) entry which is preliminary data.</text>
</comment>
<evidence type="ECO:0000313" key="3">
    <source>
        <dbReference type="Proteomes" id="UP001465976"/>
    </source>
</evidence>
<evidence type="ECO:0000313" key="2">
    <source>
        <dbReference type="EMBL" id="KAL0566629.1"/>
    </source>
</evidence>
<feature type="region of interest" description="Disordered" evidence="1">
    <location>
        <begin position="1"/>
        <end position="20"/>
    </location>
</feature>
<gene>
    <name evidence="2" type="ORF">V5O48_015377</name>
</gene>
<proteinExistence type="predicted"/>
<keyword evidence="3" id="KW-1185">Reference proteome</keyword>
<evidence type="ECO:0000256" key="1">
    <source>
        <dbReference type="SAM" id="MobiDB-lite"/>
    </source>
</evidence>
<dbReference type="EMBL" id="JBAHYK010001832">
    <property type="protein sequence ID" value="KAL0566629.1"/>
    <property type="molecule type" value="Genomic_DNA"/>
</dbReference>
<sequence>MEDTNQQQPTGFTPEVPPHLDLPLQPLPKPIALHVIPKEKIEEIGKPFSTLQPFYKYGDNQALWDRRNQALGYTAEFFMEEGLRTLPHLGRKPSKETFAKVIGLLNDLTYKVLTASTTVIELGRKQGAVKLKDKEICASVYTIDSYRFITLQYQLQKLLGDANTSFLLAGKRCPDVPAWPQEGGSIREDFLRANELEILTITFRASVEHFLSRLDSVHDFSTGRSHFYPILEEQYGRNDATTLTPVSNHLVELP</sequence>